<feature type="binding site" evidence="5">
    <location>
        <position position="36"/>
    </location>
    <ligand>
        <name>AMP</name>
        <dbReference type="ChEBI" id="CHEBI:456215"/>
    </ligand>
</feature>
<evidence type="ECO:0000256" key="4">
    <source>
        <dbReference type="ARBA" id="ARBA00022777"/>
    </source>
</evidence>
<evidence type="ECO:0000256" key="7">
    <source>
        <dbReference type="RuleBase" id="RU003331"/>
    </source>
</evidence>
<feature type="domain" description="Adenylate kinase active site lid" evidence="8">
    <location>
        <begin position="123"/>
        <end position="158"/>
    </location>
</feature>
<protein>
    <recommendedName>
        <fullName evidence="5 7">Adenylate kinase</fullName>
        <shortName evidence="5">AK</shortName>
        <ecNumber evidence="5 7">2.7.4.3</ecNumber>
    </recommendedName>
    <alternativeName>
        <fullName evidence="5">ATP-AMP transphosphorylase</fullName>
    </alternativeName>
    <alternativeName>
        <fullName evidence="5">ATP:AMP phosphotransferase</fullName>
    </alternativeName>
    <alternativeName>
        <fullName evidence="5">Adenylate monophosphate kinase</fullName>
    </alternativeName>
</protein>
<sequence length="214" mass="23631">MRIILLGAPGAGKGTQAQFIMEKYGIPQISTGDMLRAAVKAGSELGKQAKEIMDAGKLVTDELVIALVKERIAQDDCRNGFLLDGFPRTIPQADAMKDAGINVDYVLEFAVPDELIVERIVGRRVHAASGRVYHVKFNPPRVEGKDDVTGEDLTIRKDDQEETVRKRLVEYHQQTAPLVSYYQKEADAGHTQYHKLNGTRSVSEISAELARILG</sequence>
<feature type="binding site" evidence="5">
    <location>
        <position position="31"/>
    </location>
    <ligand>
        <name>AMP</name>
        <dbReference type="ChEBI" id="CHEBI:456215"/>
    </ligand>
</feature>
<dbReference type="InterPro" id="IPR006259">
    <property type="entry name" value="Adenyl_kin_sub"/>
</dbReference>
<feature type="region of interest" description="NMP" evidence="5">
    <location>
        <begin position="30"/>
        <end position="59"/>
    </location>
</feature>
<feature type="binding site" evidence="5">
    <location>
        <position position="92"/>
    </location>
    <ligand>
        <name>AMP</name>
        <dbReference type="ChEBI" id="CHEBI:456215"/>
    </ligand>
</feature>
<feature type="binding site" evidence="5">
    <location>
        <position position="200"/>
    </location>
    <ligand>
        <name>ATP</name>
        <dbReference type="ChEBI" id="CHEBI:30616"/>
    </ligand>
</feature>
<dbReference type="GO" id="GO:0005737">
    <property type="term" value="C:cytoplasm"/>
    <property type="evidence" value="ECO:0007669"/>
    <property type="project" value="UniProtKB-SubCell"/>
</dbReference>
<comment type="pathway">
    <text evidence="5">Purine metabolism; AMP biosynthesis via salvage pathway; AMP from ADP: step 1/1.</text>
</comment>
<evidence type="ECO:0000256" key="5">
    <source>
        <dbReference type="HAMAP-Rule" id="MF_00235"/>
    </source>
</evidence>
<comment type="similarity">
    <text evidence="5 6">Belongs to the adenylate kinase family.</text>
</comment>
<evidence type="ECO:0000259" key="8">
    <source>
        <dbReference type="Pfam" id="PF05191"/>
    </source>
</evidence>
<evidence type="ECO:0000256" key="6">
    <source>
        <dbReference type="RuleBase" id="RU003330"/>
    </source>
</evidence>
<reference evidence="9 10" key="1">
    <citation type="submission" date="2016-10" db="EMBL/GenBank/DDBJ databases">
        <authorList>
            <person name="de Groot N.N."/>
        </authorList>
    </citation>
    <scope>NUCLEOTIDE SEQUENCE [LARGE SCALE GENOMIC DNA]</scope>
    <source>
        <strain evidence="9 10">ATCC 29281</strain>
    </source>
</reference>
<gene>
    <name evidence="5" type="primary">adk</name>
    <name evidence="9" type="ORF">SAMN02982996_00352</name>
</gene>
<comment type="subunit">
    <text evidence="5 7">Monomer.</text>
</comment>
<dbReference type="PANTHER" id="PTHR23359">
    <property type="entry name" value="NUCLEOTIDE KINASE"/>
    <property type="match status" value="1"/>
</dbReference>
<dbReference type="Gene3D" id="3.40.50.300">
    <property type="entry name" value="P-loop containing nucleotide triphosphate hydrolases"/>
    <property type="match status" value="1"/>
</dbReference>
<dbReference type="CDD" id="cd01428">
    <property type="entry name" value="ADK"/>
    <property type="match status" value="1"/>
</dbReference>
<keyword evidence="1 5" id="KW-0808">Transferase</keyword>
<dbReference type="UniPathway" id="UPA00588">
    <property type="reaction ID" value="UER00649"/>
</dbReference>
<dbReference type="EC" id="2.7.4.3" evidence="5 7"/>
<dbReference type="InterPro" id="IPR007862">
    <property type="entry name" value="Adenylate_kinase_lid-dom"/>
</dbReference>
<proteinExistence type="inferred from homology"/>
<evidence type="ECO:0000256" key="1">
    <source>
        <dbReference type="ARBA" id="ARBA00022679"/>
    </source>
</evidence>
<dbReference type="GO" id="GO:0005524">
    <property type="term" value="F:ATP binding"/>
    <property type="evidence" value="ECO:0007669"/>
    <property type="project" value="UniProtKB-UniRule"/>
</dbReference>
<keyword evidence="4 5" id="KW-0418">Kinase</keyword>
<dbReference type="PRINTS" id="PR00094">
    <property type="entry name" value="ADENYLTKNASE"/>
</dbReference>
<evidence type="ECO:0000313" key="9">
    <source>
        <dbReference type="EMBL" id="SDZ82524.1"/>
    </source>
</evidence>
<name>A0A1H3W7X8_9GAMM</name>
<feature type="binding site" evidence="5">
    <location>
        <begin position="132"/>
        <end position="133"/>
    </location>
    <ligand>
        <name>ATP</name>
        <dbReference type="ChEBI" id="CHEBI:30616"/>
    </ligand>
</feature>
<keyword evidence="2 5" id="KW-0545">Nucleotide biosynthesis</keyword>
<dbReference type="InterPro" id="IPR033690">
    <property type="entry name" value="Adenylat_kinase_CS"/>
</dbReference>
<feature type="binding site" evidence="5">
    <location>
        <begin position="85"/>
        <end position="88"/>
    </location>
    <ligand>
        <name>AMP</name>
        <dbReference type="ChEBI" id="CHEBI:456215"/>
    </ligand>
</feature>
<dbReference type="PROSITE" id="PS00113">
    <property type="entry name" value="ADENYLATE_KINASE"/>
    <property type="match status" value="1"/>
</dbReference>
<dbReference type="STRING" id="71657.SAMN02982996_00352"/>
<feature type="binding site" evidence="5">
    <location>
        <position position="156"/>
    </location>
    <ligand>
        <name>AMP</name>
        <dbReference type="ChEBI" id="CHEBI:456215"/>
    </ligand>
</feature>
<comment type="domain">
    <text evidence="5">Consists of three domains, a large central CORE domain and two small peripheral domains, NMPbind and LID, which undergo movements during catalysis. The LID domain closes over the site of phosphoryl transfer upon ATP binding. Assembling and dissambling the active center during each catalytic cycle provides an effective means to prevent ATP hydrolysis.</text>
</comment>
<evidence type="ECO:0000256" key="3">
    <source>
        <dbReference type="ARBA" id="ARBA00022741"/>
    </source>
</evidence>
<accession>A0A1H3W7X8</accession>
<feature type="binding site" evidence="5">
    <location>
        <position position="167"/>
    </location>
    <ligand>
        <name>AMP</name>
        <dbReference type="ChEBI" id="CHEBI:456215"/>
    </ligand>
</feature>
<dbReference type="NCBIfam" id="TIGR01351">
    <property type="entry name" value="adk"/>
    <property type="match status" value="1"/>
</dbReference>
<feature type="binding site" evidence="5">
    <location>
        <begin position="57"/>
        <end position="59"/>
    </location>
    <ligand>
        <name>AMP</name>
        <dbReference type="ChEBI" id="CHEBI:456215"/>
    </ligand>
</feature>
<dbReference type="NCBIfam" id="NF011100">
    <property type="entry name" value="PRK14527.1"/>
    <property type="match status" value="1"/>
</dbReference>
<dbReference type="Pfam" id="PF00406">
    <property type="entry name" value="ADK"/>
    <property type="match status" value="1"/>
</dbReference>
<dbReference type="GO" id="GO:0004017">
    <property type="term" value="F:AMP kinase activity"/>
    <property type="evidence" value="ECO:0007669"/>
    <property type="project" value="UniProtKB-UniRule"/>
</dbReference>
<evidence type="ECO:0000256" key="2">
    <source>
        <dbReference type="ARBA" id="ARBA00022727"/>
    </source>
</evidence>
<comment type="function">
    <text evidence="5">Catalyzes the reversible transfer of the terminal phosphate group between ATP and AMP. Plays an important role in cellular energy homeostasis and in adenine nucleotide metabolism.</text>
</comment>
<dbReference type="NCBIfam" id="NF001380">
    <property type="entry name" value="PRK00279.1-2"/>
    <property type="match status" value="1"/>
</dbReference>
<dbReference type="InterPro" id="IPR027417">
    <property type="entry name" value="P-loop_NTPase"/>
</dbReference>
<dbReference type="eggNOG" id="COG0563">
    <property type="taxonomic scope" value="Bacteria"/>
</dbReference>
<comment type="caution">
    <text evidence="5">Lacks conserved residue(s) required for the propagation of feature annotation.</text>
</comment>
<dbReference type="NCBIfam" id="NF001379">
    <property type="entry name" value="PRK00279.1-1"/>
    <property type="match status" value="1"/>
</dbReference>
<dbReference type="SUPFAM" id="SSF52540">
    <property type="entry name" value="P-loop containing nucleoside triphosphate hydrolases"/>
    <property type="match status" value="1"/>
</dbReference>
<dbReference type="AlphaFoldDB" id="A0A1H3W7X8"/>
<comment type="catalytic activity">
    <reaction evidence="5 7">
        <text>AMP + ATP = 2 ADP</text>
        <dbReference type="Rhea" id="RHEA:12973"/>
        <dbReference type="ChEBI" id="CHEBI:30616"/>
        <dbReference type="ChEBI" id="CHEBI:456215"/>
        <dbReference type="ChEBI" id="CHEBI:456216"/>
        <dbReference type="EC" id="2.7.4.3"/>
    </reaction>
</comment>
<keyword evidence="3 5" id="KW-0547">Nucleotide-binding</keyword>
<feature type="region of interest" description="LID" evidence="5">
    <location>
        <begin position="122"/>
        <end position="159"/>
    </location>
</feature>
<dbReference type="NCBIfam" id="NF001381">
    <property type="entry name" value="PRK00279.1-3"/>
    <property type="match status" value="1"/>
</dbReference>
<feature type="binding site" evidence="5">
    <location>
        <position position="123"/>
    </location>
    <ligand>
        <name>ATP</name>
        <dbReference type="ChEBI" id="CHEBI:30616"/>
    </ligand>
</feature>
<dbReference type="GO" id="GO:0044209">
    <property type="term" value="P:AMP salvage"/>
    <property type="evidence" value="ECO:0007669"/>
    <property type="project" value="UniProtKB-UniRule"/>
</dbReference>
<dbReference type="HAMAP" id="MF_00235">
    <property type="entry name" value="Adenylate_kinase_Adk"/>
    <property type="match status" value="1"/>
</dbReference>
<dbReference type="EMBL" id="FNQS01000001">
    <property type="protein sequence ID" value="SDZ82524.1"/>
    <property type="molecule type" value="Genomic_DNA"/>
</dbReference>
<organism evidence="9 10">
    <name type="scientific">Lonsdalea quercina</name>
    <dbReference type="NCBI Taxonomy" id="71657"/>
    <lineage>
        <taxon>Bacteria</taxon>
        <taxon>Pseudomonadati</taxon>
        <taxon>Pseudomonadota</taxon>
        <taxon>Gammaproteobacteria</taxon>
        <taxon>Enterobacterales</taxon>
        <taxon>Pectobacteriaceae</taxon>
        <taxon>Lonsdalea</taxon>
    </lineage>
</organism>
<feature type="binding site" evidence="5">
    <location>
        <begin position="10"/>
        <end position="15"/>
    </location>
    <ligand>
        <name>ATP</name>
        <dbReference type="ChEBI" id="CHEBI:30616"/>
    </ligand>
</feature>
<dbReference type="Proteomes" id="UP000187280">
    <property type="component" value="Unassembled WGS sequence"/>
</dbReference>
<comment type="subcellular location">
    <subcellularLocation>
        <location evidence="5 7">Cytoplasm</location>
    </subcellularLocation>
</comment>
<keyword evidence="10" id="KW-1185">Reference proteome</keyword>
<dbReference type="Pfam" id="PF05191">
    <property type="entry name" value="ADK_lid"/>
    <property type="match status" value="1"/>
</dbReference>
<dbReference type="RefSeq" id="WP_026742835.1">
    <property type="nucleotide sequence ID" value="NZ_FNQS01000001.1"/>
</dbReference>
<dbReference type="GeneID" id="97763294"/>
<dbReference type="FunFam" id="3.40.50.300:FF:000106">
    <property type="entry name" value="Adenylate kinase mitochondrial"/>
    <property type="match status" value="1"/>
</dbReference>
<dbReference type="InterPro" id="IPR000850">
    <property type="entry name" value="Adenylat/UMP-CMP_kin"/>
</dbReference>
<keyword evidence="5" id="KW-0963">Cytoplasm</keyword>
<evidence type="ECO:0000313" key="10">
    <source>
        <dbReference type="Proteomes" id="UP000187280"/>
    </source>
</evidence>
<keyword evidence="5 7" id="KW-0067">ATP-binding</keyword>